<dbReference type="Pfam" id="PF13520">
    <property type="entry name" value="AA_permease_2"/>
    <property type="match status" value="1"/>
</dbReference>
<proteinExistence type="predicted"/>
<evidence type="ECO:0000256" key="1">
    <source>
        <dbReference type="ARBA" id="ARBA00004651"/>
    </source>
</evidence>
<evidence type="ECO:0000256" key="4">
    <source>
        <dbReference type="ARBA" id="ARBA00022989"/>
    </source>
</evidence>
<dbReference type="GO" id="GO:0005886">
    <property type="term" value="C:plasma membrane"/>
    <property type="evidence" value="ECO:0007669"/>
    <property type="project" value="UniProtKB-SubCell"/>
</dbReference>
<dbReference type="InterPro" id="IPR050367">
    <property type="entry name" value="APC_superfamily"/>
</dbReference>
<evidence type="ECO:0000313" key="7">
    <source>
        <dbReference type="EMBL" id="PQP16579.1"/>
    </source>
</evidence>
<evidence type="ECO:0000313" key="8">
    <source>
        <dbReference type="Proteomes" id="UP000239290"/>
    </source>
</evidence>
<dbReference type="InterPro" id="IPR002293">
    <property type="entry name" value="AA/rel_permease1"/>
</dbReference>
<evidence type="ECO:0000256" key="2">
    <source>
        <dbReference type="ARBA" id="ARBA00022475"/>
    </source>
</evidence>
<dbReference type="RefSeq" id="WP_105421938.1">
    <property type="nucleotide sequence ID" value="NZ_PUIO01000062.1"/>
</dbReference>
<comment type="subcellular location">
    <subcellularLocation>
        <location evidence="1">Cell membrane</location>
        <topology evidence="1">Multi-pass membrane protein</topology>
    </subcellularLocation>
</comment>
<reference evidence="8" key="1">
    <citation type="submission" date="2018-02" db="EMBL/GenBank/DDBJ databases">
        <title>Draft genome sequencing of Rhodococcus opacus KU647198.</title>
        <authorList>
            <person name="Zheng B.-X."/>
        </authorList>
    </citation>
    <scope>NUCLEOTIDE SEQUENCE [LARGE SCALE GENOMIC DNA]</scope>
    <source>
        <strain evidence="8">04-OD7</strain>
    </source>
</reference>
<feature type="transmembrane region" description="Helical" evidence="6">
    <location>
        <begin position="214"/>
        <end position="230"/>
    </location>
</feature>
<dbReference type="EMBL" id="PUIO01000062">
    <property type="protein sequence ID" value="PQP16579.1"/>
    <property type="molecule type" value="Genomic_DNA"/>
</dbReference>
<dbReference type="PIRSF" id="PIRSF006060">
    <property type="entry name" value="AA_transporter"/>
    <property type="match status" value="1"/>
</dbReference>
<feature type="transmembrane region" description="Helical" evidence="6">
    <location>
        <begin position="106"/>
        <end position="128"/>
    </location>
</feature>
<dbReference type="PANTHER" id="PTHR42770">
    <property type="entry name" value="AMINO ACID TRANSPORTER-RELATED"/>
    <property type="match status" value="1"/>
</dbReference>
<feature type="transmembrane region" description="Helical" evidence="6">
    <location>
        <begin position="31"/>
        <end position="55"/>
    </location>
</feature>
<keyword evidence="3 6" id="KW-0812">Transmembrane</keyword>
<feature type="transmembrane region" description="Helical" evidence="6">
    <location>
        <begin position="148"/>
        <end position="167"/>
    </location>
</feature>
<dbReference type="PANTHER" id="PTHR42770:SF16">
    <property type="entry name" value="AMINO ACID PERMEASE"/>
    <property type="match status" value="1"/>
</dbReference>
<feature type="transmembrane region" description="Helical" evidence="6">
    <location>
        <begin position="417"/>
        <end position="439"/>
    </location>
</feature>
<feature type="transmembrane region" description="Helical" evidence="6">
    <location>
        <begin position="451"/>
        <end position="474"/>
    </location>
</feature>
<evidence type="ECO:0000256" key="5">
    <source>
        <dbReference type="ARBA" id="ARBA00023136"/>
    </source>
</evidence>
<keyword evidence="5 6" id="KW-0472">Membrane</keyword>
<feature type="transmembrane region" description="Helical" evidence="6">
    <location>
        <begin position="251"/>
        <end position="270"/>
    </location>
</feature>
<dbReference type="GO" id="GO:0022857">
    <property type="term" value="F:transmembrane transporter activity"/>
    <property type="evidence" value="ECO:0007669"/>
    <property type="project" value="InterPro"/>
</dbReference>
<feature type="transmembrane region" description="Helical" evidence="6">
    <location>
        <begin position="305"/>
        <end position="330"/>
    </location>
</feature>
<protein>
    <submittedName>
        <fullName evidence="7">APC family permease</fullName>
    </submittedName>
</protein>
<dbReference type="Gene3D" id="1.20.1740.10">
    <property type="entry name" value="Amino acid/polyamine transporter I"/>
    <property type="match status" value="1"/>
</dbReference>
<gene>
    <name evidence="7" type="ORF">C5613_35915</name>
</gene>
<dbReference type="Proteomes" id="UP000239290">
    <property type="component" value="Unassembled WGS sequence"/>
</dbReference>
<feature type="transmembrane region" description="Helical" evidence="6">
    <location>
        <begin position="379"/>
        <end position="405"/>
    </location>
</feature>
<accession>A0A2S8IPG5</accession>
<feature type="transmembrane region" description="Helical" evidence="6">
    <location>
        <begin position="174"/>
        <end position="194"/>
    </location>
</feature>
<keyword evidence="2" id="KW-1003">Cell membrane</keyword>
<feature type="transmembrane region" description="Helical" evidence="6">
    <location>
        <begin position="61"/>
        <end position="85"/>
    </location>
</feature>
<keyword evidence="4 6" id="KW-1133">Transmembrane helix</keyword>
<dbReference type="AlphaFoldDB" id="A0A2S8IPG5"/>
<evidence type="ECO:0000256" key="6">
    <source>
        <dbReference type="SAM" id="Phobius"/>
    </source>
</evidence>
<organism evidence="7 8">
    <name type="scientific">Rhodococcus opacus</name>
    <name type="common">Nocardia opaca</name>
    <dbReference type="NCBI Taxonomy" id="37919"/>
    <lineage>
        <taxon>Bacteria</taxon>
        <taxon>Bacillati</taxon>
        <taxon>Actinomycetota</taxon>
        <taxon>Actinomycetes</taxon>
        <taxon>Mycobacteriales</taxon>
        <taxon>Nocardiaceae</taxon>
        <taxon>Rhodococcus</taxon>
    </lineage>
</organism>
<name>A0A2S8IPG5_RHOOP</name>
<evidence type="ECO:0000256" key="3">
    <source>
        <dbReference type="ARBA" id="ARBA00022692"/>
    </source>
</evidence>
<sequence length="488" mass="51322">MSTTTTASGPGNTIPSTAGDSTALKGSLGTFGLFFSIMSFNAPLVVVMGVIPIMVATGNGIGTPFVFVVGGAIVACFATTFLRMSAVLQRPGAFYAYVSAGLGRKVGLGAGFTMLLAYFTCATGYLPFAGSSVGSFVSGTLNGPSLPWYLWAFLIWALVGILGYLRIDVSAKVMAVILCLEIAVVVVYDITVFARGGADGLSVAPFSPAHWFDGSFATGLLLACAMFGGYEMTVLFRDEVKRPERTIPRAAFGLIAFAMVLYAGTTWLFVNALGVDDAVAMSTAEGTAAFDATILEFGGRLLLDVATVLLVTSSLAVIICAHNVAARYLFNLGADGVVSRSLAAVHPRFGSPYRASIVVSTAVLIANLVVVIAGVDAMVFYGALLGIAALTGISVQFLTSIAIPVYLIRHDKWRGHVFASFVAPFVALIGFGWSVVMSIDHFSSHTGGVTWLSSLLIAIVYGTFISGFLVAMRLERTKPDIYQRIGRQ</sequence>
<feature type="transmembrane region" description="Helical" evidence="6">
    <location>
        <begin position="351"/>
        <end position="373"/>
    </location>
</feature>
<comment type="caution">
    <text evidence="7">The sequence shown here is derived from an EMBL/GenBank/DDBJ whole genome shotgun (WGS) entry which is preliminary data.</text>
</comment>